<organism evidence="4 5">
    <name type="scientific">Botryotinia fuckeliana (strain B05.10)</name>
    <name type="common">Noble rot fungus</name>
    <name type="synonym">Botrytis cinerea</name>
    <dbReference type="NCBI Taxonomy" id="332648"/>
    <lineage>
        <taxon>Eukaryota</taxon>
        <taxon>Fungi</taxon>
        <taxon>Dikarya</taxon>
        <taxon>Ascomycota</taxon>
        <taxon>Pezizomycotina</taxon>
        <taxon>Leotiomycetes</taxon>
        <taxon>Helotiales</taxon>
        <taxon>Sclerotiniaceae</taxon>
        <taxon>Botrytis</taxon>
    </lineage>
</organism>
<dbReference type="InterPro" id="IPR029045">
    <property type="entry name" value="ClpP/crotonase-like_dom_sf"/>
</dbReference>
<evidence type="ECO:0000313" key="4">
    <source>
        <dbReference type="EMBL" id="ATZ47494.1"/>
    </source>
</evidence>
<evidence type="ECO:0000256" key="3">
    <source>
        <dbReference type="ARBA" id="ARBA00023239"/>
    </source>
</evidence>
<dbReference type="AlphaFoldDB" id="A0A384JB13"/>
<dbReference type="Pfam" id="PF00378">
    <property type="entry name" value="ECH_1"/>
    <property type="match status" value="1"/>
</dbReference>
<dbReference type="OMA" id="YEQAHAW"/>
<dbReference type="RefSeq" id="XP_001551067.1">
    <property type="nucleotide sequence ID" value="XM_001551017.2"/>
</dbReference>
<dbReference type="GO" id="GO:0006635">
    <property type="term" value="P:fatty acid beta-oxidation"/>
    <property type="evidence" value="ECO:0007669"/>
    <property type="project" value="TreeGrafter"/>
</dbReference>
<gene>
    <name evidence="4" type="ORF">BCIN_02g07690</name>
</gene>
<sequence length="325" mass="35170">MRPLLRVPFKSTLPKLVTPRFYSTAKSGRPQFISSFQIPTPHSNGTIRVLSLCRPEARNAISIQLLQELRAHVDDIAAEYDADGNEIRKVRPQGEDGPTRALIITSEVDGVFCAGADLKERATFTPEMTQTFLHNLRSTFTKLSTLPIPTISAISSVALGGGLELALCTHMRVLASTAVVGLPETRLGIIPGAGGTHRLPALIGIGRARDLILTGRRVSGPEAYFLGIADRLVEVKENEGEGEGEGTEKGDVMKRAKEAVLREAVHLAGTICEGGPVAVRSALKAVGWAREDVENDMYGRVVGTEDRDEALAAFREKRKPVFKGR</sequence>
<accession>A0A384JB13</accession>
<protein>
    <submittedName>
        <fullName evidence="4">Uncharacterized protein</fullName>
    </submittedName>
</protein>
<keyword evidence="3" id="KW-0456">Lyase</keyword>
<dbReference type="InterPro" id="IPR014748">
    <property type="entry name" value="Enoyl-CoA_hydra_C"/>
</dbReference>
<evidence type="ECO:0000256" key="2">
    <source>
        <dbReference type="ARBA" id="ARBA00023026"/>
    </source>
</evidence>
<dbReference type="EMBL" id="CP009806">
    <property type="protein sequence ID" value="ATZ47494.1"/>
    <property type="molecule type" value="Genomic_DNA"/>
</dbReference>
<dbReference type="SUPFAM" id="SSF52096">
    <property type="entry name" value="ClpP/crotonase"/>
    <property type="match status" value="1"/>
</dbReference>
<dbReference type="Proteomes" id="UP000001798">
    <property type="component" value="Chromosome 2"/>
</dbReference>
<reference evidence="4 5" key="1">
    <citation type="journal article" date="2011" name="PLoS Genet.">
        <title>Genomic analysis of the necrotrophic fungal pathogens Sclerotinia sclerotiorum and Botrytis cinerea.</title>
        <authorList>
            <person name="Amselem J."/>
            <person name="Cuomo C.A."/>
            <person name="van Kan J.A."/>
            <person name="Viaud M."/>
            <person name="Benito E.P."/>
            <person name="Couloux A."/>
            <person name="Coutinho P.M."/>
            <person name="de Vries R.P."/>
            <person name="Dyer P.S."/>
            <person name="Fillinger S."/>
            <person name="Fournier E."/>
            <person name="Gout L."/>
            <person name="Hahn M."/>
            <person name="Kohn L."/>
            <person name="Lapalu N."/>
            <person name="Plummer K.M."/>
            <person name="Pradier J.M."/>
            <person name="Quevillon E."/>
            <person name="Sharon A."/>
            <person name="Simon A."/>
            <person name="ten Have A."/>
            <person name="Tudzynski B."/>
            <person name="Tudzynski P."/>
            <person name="Wincker P."/>
            <person name="Andrew M."/>
            <person name="Anthouard V."/>
            <person name="Beever R.E."/>
            <person name="Beffa R."/>
            <person name="Benoit I."/>
            <person name="Bouzid O."/>
            <person name="Brault B."/>
            <person name="Chen Z."/>
            <person name="Choquer M."/>
            <person name="Collemare J."/>
            <person name="Cotton P."/>
            <person name="Danchin E.G."/>
            <person name="Da Silva C."/>
            <person name="Gautier A."/>
            <person name="Giraud C."/>
            <person name="Giraud T."/>
            <person name="Gonzalez C."/>
            <person name="Grossetete S."/>
            <person name="Guldener U."/>
            <person name="Henrissat B."/>
            <person name="Howlett B.J."/>
            <person name="Kodira C."/>
            <person name="Kretschmer M."/>
            <person name="Lappartient A."/>
            <person name="Leroch M."/>
            <person name="Levis C."/>
            <person name="Mauceli E."/>
            <person name="Neuveglise C."/>
            <person name="Oeser B."/>
            <person name="Pearson M."/>
            <person name="Poulain J."/>
            <person name="Poussereau N."/>
            <person name="Quesneville H."/>
            <person name="Rascle C."/>
            <person name="Schumacher J."/>
            <person name="Segurens B."/>
            <person name="Sexton A."/>
            <person name="Silva E."/>
            <person name="Sirven C."/>
            <person name="Soanes D.M."/>
            <person name="Talbot N.J."/>
            <person name="Templeton M."/>
            <person name="Yandava C."/>
            <person name="Yarden O."/>
            <person name="Zeng Q."/>
            <person name="Rollins J.A."/>
            <person name="Lebrun M.H."/>
            <person name="Dickman M."/>
        </authorList>
    </citation>
    <scope>NUCLEOTIDE SEQUENCE [LARGE SCALE GENOMIC DNA]</scope>
    <source>
        <strain evidence="4 5">B05.10</strain>
    </source>
</reference>
<reference evidence="4 5" key="2">
    <citation type="journal article" date="2012" name="Eukaryot. Cell">
        <title>Genome update of Botrytis cinerea strains B05.10 and T4.</title>
        <authorList>
            <person name="Staats M."/>
            <person name="van Kan J.A."/>
        </authorList>
    </citation>
    <scope>NUCLEOTIDE SEQUENCE [LARGE SCALE GENOMIC DNA]</scope>
    <source>
        <strain evidence="4 5">B05.10</strain>
    </source>
</reference>
<dbReference type="FunFam" id="3.90.226.10:FF:000058">
    <property type="entry name" value="Enoyl-CoA hydratase/isomerase family protein"/>
    <property type="match status" value="1"/>
</dbReference>
<dbReference type="CDD" id="cd06558">
    <property type="entry name" value="crotonase-like"/>
    <property type="match status" value="1"/>
</dbReference>
<dbReference type="GO" id="GO:0005739">
    <property type="term" value="C:mitochondrion"/>
    <property type="evidence" value="ECO:0007669"/>
    <property type="project" value="TreeGrafter"/>
</dbReference>
<evidence type="ECO:0000313" key="5">
    <source>
        <dbReference type="Proteomes" id="UP000001798"/>
    </source>
</evidence>
<dbReference type="InterPro" id="IPR001753">
    <property type="entry name" value="Enoyl-CoA_hydra/iso"/>
</dbReference>
<keyword evidence="2" id="KW-0843">Virulence</keyword>
<dbReference type="OrthoDB" id="410701at2759"/>
<dbReference type="GO" id="GO:0016829">
    <property type="term" value="F:lyase activity"/>
    <property type="evidence" value="ECO:0007669"/>
    <property type="project" value="UniProtKB-KW"/>
</dbReference>
<dbReference type="KEGG" id="bfu:BCIN_02g07690"/>
<dbReference type="VEuPathDB" id="FungiDB:Bcin02g07690"/>
<keyword evidence="5" id="KW-1185">Reference proteome</keyword>
<dbReference type="Gene3D" id="3.90.226.10">
    <property type="entry name" value="2-enoyl-CoA Hydratase, Chain A, domain 1"/>
    <property type="match status" value="1"/>
</dbReference>
<name>A0A384JB13_BOTFB</name>
<dbReference type="PANTHER" id="PTHR11941:SF171">
    <property type="entry name" value="SD19268P"/>
    <property type="match status" value="1"/>
</dbReference>
<reference evidence="4 5" key="3">
    <citation type="journal article" date="2017" name="Mol. Plant Pathol.">
        <title>A gapless genome sequence of the fungus Botrytis cinerea.</title>
        <authorList>
            <person name="Van Kan J.A."/>
            <person name="Stassen J.H."/>
            <person name="Mosbach A."/>
            <person name="Van Der Lee T.A."/>
            <person name="Faino L."/>
            <person name="Farmer A.D."/>
            <person name="Papasotiriou D.G."/>
            <person name="Zhou S."/>
            <person name="Seidl M.F."/>
            <person name="Cottam E."/>
            <person name="Edel D."/>
            <person name="Hahn M."/>
            <person name="Schwartz D.C."/>
            <person name="Dietrich R.A."/>
            <person name="Widdison S."/>
            <person name="Scalliet G."/>
        </authorList>
    </citation>
    <scope>NUCLEOTIDE SEQUENCE [LARGE SCALE GENOMIC DNA]</scope>
    <source>
        <strain evidence="4 5">B05.10</strain>
    </source>
</reference>
<proteinExistence type="inferred from homology"/>
<dbReference type="PANTHER" id="PTHR11941">
    <property type="entry name" value="ENOYL-COA HYDRATASE-RELATED"/>
    <property type="match status" value="1"/>
</dbReference>
<evidence type="ECO:0000256" key="1">
    <source>
        <dbReference type="ARBA" id="ARBA00005254"/>
    </source>
</evidence>
<comment type="similarity">
    <text evidence="1">Belongs to the enoyl-CoA hydratase/isomerase family.</text>
</comment>
<dbReference type="GeneID" id="5431557"/>
<dbReference type="Gene3D" id="1.10.12.10">
    <property type="entry name" value="Lyase 2-enoyl-coa Hydratase, Chain A, domain 2"/>
    <property type="match status" value="1"/>
</dbReference>